<feature type="transmembrane region" description="Helical" evidence="6">
    <location>
        <begin position="12"/>
        <end position="36"/>
    </location>
</feature>
<feature type="transmembrane region" description="Helical" evidence="6">
    <location>
        <begin position="72"/>
        <end position="95"/>
    </location>
</feature>
<evidence type="ECO:0000256" key="4">
    <source>
        <dbReference type="ARBA" id="ARBA00023136"/>
    </source>
</evidence>
<sequence length="293" mass="33021">MASALIVYLRKLLRFTNYLLLFYGLAIVIIACEFYFEWISEEEETNSSSNLVEETKEEKNQTFSDVASKQPVFLYAFLAIGVYVTLVSWTGLWGVESPRNRCCLPFYAHNLLFMWVCSICACAIAFSETARDFVGKEHEQSSIKDITGTTKKMYDTVSENLFVVQIMSLVLVFVQTASLVLTAALRRAASEYSSSAFEESDDEDEGEAESLFFGKNNRNSANFRDVESANGNTGDEDDEDESWSERMKLKYGVDVSKYAHSPARPPPSHNKKKKYPGQSNPELAEKANFCGVM</sequence>
<evidence type="ECO:0000256" key="3">
    <source>
        <dbReference type="ARBA" id="ARBA00022989"/>
    </source>
</evidence>
<keyword evidence="2 6" id="KW-0812">Transmembrane</keyword>
<evidence type="ECO:0000313" key="8">
    <source>
        <dbReference type="Proteomes" id="UP000198341"/>
    </source>
</evidence>
<evidence type="ECO:0000256" key="6">
    <source>
        <dbReference type="SAM" id="Phobius"/>
    </source>
</evidence>
<dbReference type="Pfam" id="PF00335">
    <property type="entry name" value="Tetraspanin"/>
    <property type="match status" value="1"/>
</dbReference>
<evidence type="ECO:0000256" key="2">
    <source>
        <dbReference type="ARBA" id="ARBA00022692"/>
    </source>
</evidence>
<gene>
    <name evidence="7" type="ordered locus">Bathy17g00700</name>
</gene>
<dbReference type="Proteomes" id="UP000198341">
    <property type="component" value="Chromosome 17"/>
</dbReference>
<keyword evidence="4 6" id="KW-0472">Membrane</keyword>
<dbReference type="InterPro" id="IPR018499">
    <property type="entry name" value="Tetraspanin/Peripherin"/>
</dbReference>
<name>K8ERL2_9CHLO</name>
<evidence type="ECO:0000256" key="5">
    <source>
        <dbReference type="SAM" id="MobiDB-lite"/>
    </source>
</evidence>
<dbReference type="EMBL" id="FO082262">
    <property type="protein sequence ID" value="CCO20584.1"/>
    <property type="molecule type" value="Genomic_DNA"/>
</dbReference>
<evidence type="ECO:0000256" key="1">
    <source>
        <dbReference type="ARBA" id="ARBA00004141"/>
    </source>
</evidence>
<dbReference type="OrthoDB" id="432835at2759"/>
<reference evidence="7 8" key="1">
    <citation type="submission" date="2011-10" db="EMBL/GenBank/DDBJ databases">
        <authorList>
            <person name="Genoscope - CEA"/>
        </authorList>
    </citation>
    <scope>NUCLEOTIDE SEQUENCE [LARGE SCALE GENOMIC DNA]</scope>
    <source>
        <strain evidence="7 8">RCC 1105</strain>
    </source>
</reference>
<keyword evidence="8" id="KW-1185">Reference proteome</keyword>
<feature type="transmembrane region" description="Helical" evidence="6">
    <location>
        <begin position="162"/>
        <end position="185"/>
    </location>
</feature>
<feature type="transmembrane region" description="Helical" evidence="6">
    <location>
        <begin position="107"/>
        <end position="126"/>
    </location>
</feature>
<accession>K8ERL2</accession>
<dbReference type="GO" id="GO:0016020">
    <property type="term" value="C:membrane"/>
    <property type="evidence" value="ECO:0007669"/>
    <property type="project" value="UniProtKB-SubCell"/>
</dbReference>
<dbReference type="GeneID" id="19011076"/>
<dbReference type="STRING" id="41875.K8ERL2"/>
<dbReference type="KEGG" id="bpg:Bathy17g00700"/>
<protein>
    <submittedName>
        <fullName evidence="7">Uncharacterized protein</fullName>
    </submittedName>
</protein>
<feature type="region of interest" description="Disordered" evidence="5">
    <location>
        <begin position="223"/>
        <end position="293"/>
    </location>
</feature>
<evidence type="ECO:0000313" key="7">
    <source>
        <dbReference type="EMBL" id="CCO20584.1"/>
    </source>
</evidence>
<organism evidence="7 8">
    <name type="scientific">Bathycoccus prasinos</name>
    <dbReference type="NCBI Taxonomy" id="41875"/>
    <lineage>
        <taxon>Eukaryota</taxon>
        <taxon>Viridiplantae</taxon>
        <taxon>Chlorophyta</taxon>
        <taxon>Mamiellophyceae</taxon>
        <taxon>Mamiellales</taxon>
        <taxon>Bathycoccaceae</taxon>
        <taxon>Bathycoccus</taxon>
    </lineage>
</organism>
<proteinExistence type="predicted"/>
<comment type="subcellular location">
    <subcellularLocation>
        <location evidence="1">Membrane</location>
        <topology evidence="1">Multi-pass membrane protein</topology>
    </subcellularLocation>
</comment>
<dbReference type="RefSeq" id="XP_007508480.1">
    <property type="nucleotide sequence ID" value="XM_007508418.1"/>
</dbReference>
<dbReference type="AlphaFoldDB" id="K8ERL2"/>
<keyword evidence="3 6" id="KW-1133">Transmembrane helix</keyword>